<dbReference type="PANTHER" id="PTHR43788">
    <property type="entry name" value="DNA2/NAM7 HELICASE FAMILY MEMBER"/>
    <property type="match status" value="1"/>
</dbReference>
<dbReference type="AlphaFoldDB" id="A0A0F9VM02"/>
<dbReference type="InterPro" id="IPR027785">
    <property type="entry name" value="UvrD-like_helicase_C"/>
</dbReference>
<dbReference type="CDD" id="cd18809">
    <property type="entry name" value="SF1_C_RecD"/>
    <property type="match status" value="1"/>
</dbReference>
<sequence>MAHTLGETITLYPEQQAAKELALSWFENPDSDPVFRVFGYAGTGKTTVIKEFVEEIKGKILYAAFTGKAALVMRRHGVPASTIHSLIYKPIIPEEEYFKEVKENFQLAREAGNREASKELSDEMRKCSALSFELNDESPLNSAALLVLDECSMVNDEMLQDLLTFDVPILVLGDPGQLPPIHGTGALIAARPDVMFTEIHRQALDNPIIKLSFLARQGKPIPRGQYGRSSHIALADLSKQQALDFDQILTGKNATRRNWNRRMRGILEYKGSYPNPGEKLICLKNKKSLGLFNGLLVTVKEILEEYDRFIEMTVATELGTDVCVRTHRAHFDEYAKPGLVKSLQWWDFQDSEEFDFGYAITVHKSQGSQWENSGFYDDKFLNWKQEERSKWLYTGLTRAVETVTLMS</sequence>
<dbReference type="Gene3D" id="3.40.50.300">
    <property type="entry name" value="P-loop containing nucleotide triphosphate hydrolases"/>
    <property type="match status" value="2"/>
</dbReference>
<dbReference type="SUPFAM" id="SSF52540">
    <property type="entry name" value="P-loop containing nucleoside triphosphate hydrolases"/>
    <property type="match status" value="1"/>
</dbReference>
<evidence type="ECO:0000313" key="4">
    <source>
        <dbReference type="EMBL" id="KKN74521.1"/>
    </source>
</evidence>
<gene>
    <name evidence="4" type="ORF">LCGC14_0389380</name>
</gene>
<reference evidence="4" key="1">
    <citation type="journal article" date="2015" name="Nature">
        <title>Complex archaea that bridge the gap between prokaryotes and eukaryotes.</title>
        <authorList>
            <person name="Spang A."/>
            <person name="Saw J.H."/>
            <person name="Jorgensen S.L."/>
            <person name="Zaremba-Niedzwiedzka K."/>
            <person name="Martijn J."/>
            <person name="Lind A.E."/>
            <person name="van Eijk R."/>
            <person name="Schleper C."/>
            <person name="Guy L."/>
            <person name="Ettema T.J."/>
        </authorList>
    </citation>
    <scope>NUCLEOTIDE SEQUENCE</scope>
</reference>
<dbReference type="EMBL" id="LAZR01000324">
    <property type="protein sequence ID" value="KKN74521.1"/>
    <property type="molecule type" value="Genomic_DNA"/>
</dbReference>
<dbReference type="InterPro" id="IPR050534">
    <property type="entry name" value="Coronavir_polyprotein_1ab"/>
</dbReference>
<dbReference type="Pfam" id="PF13604">
    <property type="entry name" value="AAA_30"/>
    <property type="match status" value="1"/>
</dbReference>
<organism evidence="4">
    <name type="scientific">marine sediment metagenome</name>
    <dbReference type="NCBI Taxonomy" id="412755"/>
    <lineage>
        <taxon>unclassified sequences</taxon>
        <taxon>metagenomes</taxon>
        <taxon>ecological metagenomes</taxon>
    </lineage>
</organism>
<evidence type="ECO:0000256" key="2">
    <source>
        <dbReference type="ARBA" id="ARBA00022840"/>
    </source>
</evidence>
<evidence type="ECO:0000259" key="3">
    <source>
        <dbReference type="Pfam" id="PF13538"/>
    </source>
</evidence>
<feature type="domain" description="UvrD-like helicase C-terminal" evidence="3">
    <location>
        <begin position="357"/>
        <end position="405"/>
    </location>
</feature>
<keyword evidence="2" id="KW-0067">ATP-binding</keyword>
<name>A0A0F9VM02_9ZZZZ</name>
<protein>
    <recommendedName>
        <fullName evidence="3">UvrD-like helicase C-terminal domain-containing protein</fullName>
    </recommendedName>
</protein>
<proteinExistence type="predicted"/>
<dbReference type="PANTHER" id="PTHR43788:SF6">
    <property type="entry name" value="DNA HELICASE B"/>
    <property type="match status" value="1"/>
</dbReference>
<comment type="caution">
    <text evidence="4">The sequence shown here is derived from an EMBL/GenBank/DDBJ whole genome shotgun (WGS) entry which is preliminary data.</text>
</comment>
<dbReference type="GO" id="GO:0005524">
    <property type="term" value="F:ATP binding"/>
    <property type="evidence" value="ECO:0007669"/>
    <property type="project" value="UniProtKB-KW"/>
</dbReference>
<dbReference type="InterPro" id="IPR027417">
    <property type="entry name" value="P-loop_NTPase"/>
</dbReference>
<keyword evidence="1" id="KW-0547">Nucleotide-binding</keyword>
<dbReference type="Pfam" id="PF13538">
    <property type="entry name" value="UvrD_C_2"/>
    <property type="match status" value="1"/>
</dbReference>
<accession>A0A0F9VM02</accession>
<dbReference type="GO" id="GO:0003678">
    <property type="term" value="F:DNA helicase activity"/>
    <property type="evidence" value="ECO:0007669"/>
    <property type="project" value="UniProtKB-ARBA"/>
</dbReference>
<evidence type="ECO:0000256" key="1">
    <source>
        <dbReference type="ARBA" id="ARBA00022741"/>
    </source>
</evidence>